<comment type="caution">
    <text evidence="2">The sequence shown here is derived from an EMBL/GenBank/DDBJ whole genome shotgun (WGS) entry which is preliminary data.</text>
</comment>
<evidence type="ECO:0000313" key="3">
    <source>
        <dbReference type="Proteomes" id="UP000313849"/>
    </source>
</evidence>
<keyword evidence="1" id="KW-0812">Transmembrane</keyword>
<dbReference type="Proteomes" id="UP000313849">
    <property type="component" value="Unassembled WGS sequence"/>
</dbReference>
<reference evidence="2 3" key="1">
    <citation type="submission" date="2019-06" db="EMBL/GenBank/DDBJ databases">
        <title>Draft genome sequence of Miniimonas arenae KCTC 19750T isolated from sea sand.</title>
        <authorList>
            <person name="Park S.-J."/>
        </authorList>
    </citation>
    <scope>NUCLEOTIDE SEQUENCE [LARGE SCALE GENOMIC DNA]</scope>
    <source>
        <strain evidence="2 3">KCTC 19750</strain>
    </source>
</reference>
<dbReference type="EMBL" id="VENP01000043">
    <property type="protein sequence ID" value="TNU73494.1"/>
    <property type="molecule type" value="Genomic_DNA"/>
</dbReference>
<protein>
    <recommendedName>
        <fullName evidence="4">DUF2029 domain-containing protein</fullName>
    </recommendedName>
</protein>
<keyword evidence="3" id="KW-1185">Reference proteome</keyword>
<dbReference type="OrthoDB" id="151635at2"/>
<keyword evidence="1" id="KW-0472">Membrane</keyword>
<dbReference type="AlphaFoldDB" id="A0A5C5BAF0"/>
<feature type="transmembrane region" description="Helical" evidence="1">
    <location>
        <begin position="279"/>
        <end position="308"/>
    </location>
</feature>
<accession>A0A5C5BAF0</accession>
<gene>
    <name evidence="2" type="ORF">FH969_11015</name>
</gene>
<sequence>MTDLPGPRGLARLRTWAVRVVAVYLLTRLFSAVLLLIAAAHQGPNPWAQDPTYVQFTVLWWDAGWYERIADGGYPLPVPLGTQSSWAFFPLYPVLVRALMWVTGAGFAVVAPTLSLVAGTVAAAALARVVREQGERAGVSPAAARRRGLAVVLLLGLFPAAPVLQAAYADALALAWVVLALLLLGRRRYLLAVLPVLALGLTRPVALPFVLVVAWHAYRRRRCDPPSRGEWRALATLGLASVVAGLAWPAVTGIAAGRWDAYLVVQEAWRSGDAVAPVAAWFSFAIGYLGGWGVPAVLLAVVAGVAVVAVPAARRLGTDLRAWSAAYLGWLLVAVQPHSSTIRQLVLAVGIPVVLVGDSRVRLAALATFSAVCQVAWVMVLWRLGLAYGWPP</sequence>
<keyword evidence="1" id="KW-1133">Transmembrane helix</keyword>
<evidence type="ECO:0008006" key="4">
    <source>
        <dbReference type="Google" id="ProtNLM"/>
    </source>
</evidence>
<proteinExistence type="predicted"/>
<feature type="transmembrane region" description="Helical" evidence="1">
    <location>
        <begin position="98"/>
        <end position="127"/>
    </location>
</feature>
<name>A0A5C5BAF0_9MICO</name>
<evidence type="ECO:0000256" key="1">
    <source>
        <dbReference type="SAM" id="Phobius"/>
    </source>
</evidence>
<feature type="transmembrane region" description="Helical" evidence="1">
    <location>
        <begin position="364"/>
        <end position="384"/>
    </location>
</feature>
<dbReference type="RefSeq" id="WP_139987263.1">
    <property type="nucleotide sequence ID" value="NZ_VENP01000043.1"/>
</dbReference>
<feature type="transmembrane region" description="Helical" evidence="1">
    <location>
        <begin position="21"/>
        <end position="41"/>
    </location>
</feature>
<organism evidence="2 3">
    <name type="scientific">Miniimonas arenae</name>
    <dbReference type="NCBI Taxonomy" id="676201"/>
    <lineage>
        <taxon>Bacteria</taxon>
        <taxon>Bacillati</taxon>
        <taxon>Actinomycetota</taxon>
        <taxon>Actinomycetes</taxon>
        <taxon>Micrococcales</taxon>
        <taxon>Beutenbergiaceae</taxon>
        <taxon>Miniimonas</taxon>
    </lineage>
</organism>
<feature type="transmembrane region" description="Helical" evidence="1">
    <location>
        <begin position="234"/>
        <end position="259"/>
    </location>
</feature>
<feature type="transmembrane region" description="Helical" evidence="1">
    <location>
        <begin position="189"/>
        <end position="213"/>
    </location>
</feature>
<evidence type="ECO:0000313" key="2">
    <source>
        <dbReference type="EMBL" id="TNU73494.1"/>
    </source>
</evidence>
<feature type="transmembrane region" description="Helical" evidence="1">
    <location>
        <begin position="148"/>
        <end position="169"/>
    </location>
</feature>